<dbReference type="AlphaFoldDB" id="A0A520KPH8"/>
<evidence type="ECO:0000313" key="1">
    <source>
        <dbReference type="EMBL" id="RZN63324.1"/>
    </source>
</evidence>
<gene>
    <name evidence="1" type="ORF">EF810_01085</name>
</gene>
<protein>
    <recommendedName>
        <fullName evidence="3">Carboxypeptidase regulatory-like domain-containing protein</fullName>
    </recommendedName>
</protein>
<name>A0A520KPH8_9CREN</name>
<accession>A0A520KPH8</accession>
<proteinExistence type="predicted"/>
<dbReference type="EMBL" id="RXII01000017">
    <property type="protein sequence ID" value="RZN63324.1"/>
    <property type="molecule type" value="Genomic_DNA"/>
</dbReference>
<feature type="non-terminal residue" evidence="1">
    <location>
        <position position="124"/>
    </location>
</feature>
<organism evidence="1 2">
    <name type="scientific">Candidatus Methanodesulfokora washburnensis</name>
    <dbReference type="NCBI Taxonomy" id="2478471"/>
    <lineage>
        <taxon>Archaea</taxon>
        <taxon>Thermoproteota</taxon>
        <taxon>Candidatus Korarchaeia</taxon>
        <taxon>Candidatus Korarchaeia incertae sedis</taxon>
        <taxon>Candidatus Methanodesulfokora</taxon>
    </lineage>
</organism>
<evidence type="ECO:0008006" key="3">
    <source>
        <dbReference type="Google" id="ProtNLM"/>
    </source>
</evidence>
<dbReference type="Proteomes" id="UP000316217">
    <property type="component" value="Unassembled WGS sequence"/>
</dbReference>
<comment type="caution">
    <text evidence="1">The sequence shown here is derived from an EMBL/GenBank/DDBJ whole genome shotgun (WGS) entry which is preliminary data.</text>
</comment>
<reference evidence="1 2" key="1">
    <citation type="journal article" date="2019" name="Nat. Microbiol.">
        <title>Wide diversity of methane and short-chain alkane metabolisms in uncultured archaea.</title>
        <authorList>
            <person name="Borrel G."/>
            <person name="Adam P.S."/>
            <person name="McKay L.J."/>
            <person name="Chen L.X."/>
            <person name="Sierra-Garcia I.N."/>
            <person name="Sieber C.M."/>
            <person name="Letourneur Q."/>
            <person name="Ghozlane A."/>
            <person name="Andersen G.L."/>
            <person name="Li W.J."/>
            <person name="Hallam S.J."/>
            <person name="Muyzer G."/>
            <person name="de Oliveira V.M."/>
            <person name="Inskeep W.P."/>
            <person name="Banfield J.F."/>
            <person name="Gribaldo S."/>
        </authorList>
    </citation>
    <scope>NUCLEOTIDE SEQUENCE [LARGE SCALE GENOMIC DNA]</scope>
    <source>
        <strain evidence="1">NM4</strain>
    </source>
</reference>
<sequence>MRCILLGIGSRAARVINEILRNSRDPLSLGNLFPIDISTRKDEKPYEAEIEVTKEGTRISPRKKEDGHYYYMVDPGTYSIHLKMPEGDLWKTEEIKDKGKRIEVSVPEAKPPKPSRFSRELKML</sequence>
<evidence type="ECO:0000313" key="2">
    <source>
        <dbReference type="Proteomes" id="UP000316217"/>
    </source>
</evidence>